<organism evidence="1 2">
    <name type="scientific">Natronolimnohabitans innermongolicus JCM 12255</name>
    <dbReference type="NCBI Taxonomy" id="1227499"/>
    <lineage>
        <taxon>Archaea</taxon>
        <taxon>Methanobacteriati</taxon>
        <taxon>Methanobacteriota</taxon>
        <taxon>Stenosarchaea group</taxon>
        <taxon>Halobacteria</taxon>
        <taxon>Halobacteriales</taxon>
        <taxon>Natrialbaceae</taxon>
        <taxon>Natronolimnohabitans</taxon>
    </lineage>
</organism>
<proteinExistence type="predicted"/>
<comment type="caution">
    <text evidence="1">The sequence shown here is derived from an EMBL/GenBank/DDBJ whole genome shotgun (WGS) entry which is preliminary data.</text>
</comment>
<gene>
    <name evidence="1" type="ORF">C493_16579</name>
</gene>
<dbReference type="AlphaFoldDB" id="L9WSD6"/>
<accession>L9WSD6</accession>
<dbReference type="EMBL" id="AOHZ01000079">
    <property type="protein sequence ID" value="ELY52111.1"/>
    <property type="molecule type" value="Genomic_DNA"/>
</dbReference>
<name>L9WSD6_9EURY</name>
<protein>
    <submittedName>
        <fullName evidence="1">Uncharacterized protein</fullName>
    </submittedName>
</protein>
<keyword evidence="2" id="KW-1185">Reference proteome</keyword>
<dbReference type="PROSITE" id="PS51318">
    <property type="entry name" value="TAT"/>
    <property type="match status" value="1"/>
</dbReference>
<evidence type="ECO:0000313" key="2">
    <source>
        <dbReference type="Proteomes" id="UP000011602"/>
    </source>
</evidence>
<dbReference type="Proteomes" id="UP000011602">
    <property type="component" value="Unassembled WGS sequence"/>
</dbReference>
<dbReference type="eggNOG" id="ENOG502N5X8">
    <property type="taxonomic scope" value="Archaea"/>
</dbReference>
<dbReference type="RefSeq" id="WP_007260578.1">
    <property type="nucleotide sequence ID" value="NZ_AOHZ01000079.1"/>
</dbReference>
<evidence type="ECO:0000313" key="1">
    <source>
        <dbReference type="EMBL" id="ELY52111.1"/>
    </source>
</evidence>
<reference evidence="1 2" key="1">
    <citation type="journal article" date="2014" name="PLoS Genet.">
        <title>Phylogenetically driven sequencing of extremely halophilic archaea reveals strategies for static and dynamic osmo-response.</title>
        <authorList>
            <person name="Becker E.A."/>
            <person name="Seitzer P.M."/>
            <person name="Tritt A."/>
            <person name="Larsen D."/>
            <person name="Krusor M."/>
            <person name="Yao A.I."/>
            <person name="Wu D."/>
            <person name="Madern D."/>
            <person name="Eisen J.A."/>
            <person name="Darling A.E."/>
            <person name="Facciotti M.T."/>
        </authorList>
    </citation>
    <scope>NUCLEOTIDE SEQUENCE [LARGE SCALE GENOMIC DNA]</scope>
    <source>
        <strain evidence="1 2">JCM 12255</strain>
    </source>
</reference>
<sequence length="178" mass="19878">MSRDRLRTRRSVLAAVGATSGVGFVGATVSAQDRDPTDYDRPRTLEDGGVEVTMHDCSRVLVDGDSTRVDRIDVHVMYPRYGDSSETWLDVLDDILTVTGFDLPVDINVNAHLDEFDPPEGAAIITHVEVHGPDGDTVVSHRWPTNEWDCREITYSDIDPEAAREETPIEYEYETALE</sequence>
<dbReference type="InterPro" id="IPR006311">
    <property type="entry name" value="TAT_signal"/>
</dbReference>
<dbReference type="OrthoDB" id="205978at2157"/>